<feature type="region of interest" description="Disordered" evidence="1">
    <location>
        <begin position="1"/>
        <end position="61"/>
    </location>
</feature>
<feature type="compositionally biased region" description="Basic and acidic residues" evidence="1">
    <location>
        <begin position="43"/>
        <end position="61"/>
    </location>
</feature>
<evidence type="ECO:0000313" key="2">
    <source>
        <dbReference type="EMBL" id="KAF3852853.1"/>
    </source>
</evidence>
<protein>
    <submittedName>
        <fullName evidence="2">Uncharacterized protein</fullName>
    </submittedName>
</protein>
<dbReference type="AlphaFoldDB" id="A0A7J5YUH4"/>
<evidence type="ECO:0000256" key="1">
    <source>
        <dbReference type="SAM" id="MobiDB-lite"/>
    </source>
</evidence>
<evidence type="ECO:0000313" key="3">
    <source>
        <dbReference type="Proteomes" id="UP000518266"/>
    </source>
</evidence>
<accession>A0A7J5YUH4</accession>
<keyword evidence="3" id="KW-1185">Reference proteome</keyword>
<comment type="caution">
    <text evidence="2">The sequence shown here is derived from an EMBL/GenBank/DDBJ whole genome shotgun (WGS) entry which is preliminary data.</text>
</comment>
<feature type="compositionally biased region" description="Polar residues" evidence="1">
    <location>
        <begin position="23"/>
        <end position="33"/>
    </location>
</feature>
<reference evidence="2 3" key="1">
    <citation type="submission" date="2020-03" db="EMBL/GenBank/DDBJ databases">
        <title>Dissostichus mawsoni Genome sequencing and assembly.</title>
        <authorList>
            <person name="Park H."/>
        </authorList>
    </citation>
    <scope>NUCLEOTIDE SEQUENCE [LARGE SCALE GENOMIC DNA]</scope>
    <source>
        <strain evidence="2">DM0001</strain>
        <tissue evidence="2">Muscle</tissue>
    </source>
</reference>
<dbReference type="Proteomes" id="UP000518266">
    <property type="component" value="Unassembled WGS sequence"/>
</dbReference>
<proteinExistence type="predicted"/>
<sequence>MFQRMEAPSEGTEGQGGQGPNGLPSTQPDNHTSIPPEEGMTESPDRPYPDDLHDNRHNPQV</sequence>
<gene>
    <name evidence="2" type="ORF">F7725_006208</name>
</gene>
<organism evidence="2 3">
    <name type="scientific">Dissostichus mawsoni</name>
    <name type="common">Antarctic cod</name>
    <dbReference type="NCBI Taxonomy" id="36200"/>
    <lineage>
        <taxon>Eukaryota</taxon>
        <taxon>Metazoa</taxon>
        <taxon>Chordata</taxon>
        <taxon>Craniata</taxon>
        <taxon>Vertebrata</taxon>
        <taxon>Euteleostomi</taxon>
        <taxon>Actinopterygii</taxon>
        <taxon>Neopterygii</taxon>
        <taxon>Teleostei</taxon>
        <taxon>Neoteleostei</taxon>
        <taxon>Acanthomorphata</taxon>
        <taxon>Eupercaria</taxon>
        <taxon>Perciformes</taxon>
        <taxon>Notothenioidei</taxon>
        <taxon>Nototheniidae</taxon>
        <taxon>Dissostichus</taxon>
    </lineage>
</organism>
<dbReference type="EMBL" id="JAAKFY010000009">
    <property type="protein sequence ID" value="KAF3852853.1"/>
    <property type="molecule type" value="Genomic_DNA"/>
</dbReference>
<name>A0A7J5YUH4_DISMA</name>